<feature type="domain" description="CUB" evidence="6">
    <location>
        <begin position="25"/>
        <end position="127"/>
    </location>
</feature>
<dbReference type="AlphaFoldDB" id="A0A423TMG4"/>
<dbReference type="SUPFAM" id="SSF49854">
    <property type="entry name" value="Spermadhesin, CUB domain"/>
    <property type="match status" value="1"/>
</dbReference>
<comment type="caution">
    <text evidence="3">Lacks conserved residue(s) required for the propagation of feature annotation.</text>
</comment>
<evidence type="ECO:0000256" key="5">
    <source>
        <dbReference type="SAM" id="SignalP"/>
    </source>
</evidence>
<dbReference type="Gene3D" id="2.60.120.290">
    <property type="entry name" value="Spermadhesin, CUB domain"/>
    <property type="match status" value="1"/>
</dbReference>
<accession>A0A423TMG4</accession>
<dbReference type="Pfam" id="PF00431">
    <property type="entry name" value="CUB"/>
    <property type="match status" value="1"/>
</dbReference>
<keyword evidence="2" id="KW-1015">Disulfide bond</keyword>
<name>A0A423TMG4_PENVA</name>
<evidence type="ECO:0000313" key="8">
    <source>
        <dbReference type="Proteomes" id="UP000283509"/>
    </source>
</evidence>
<reference evidence="7 8" key="1">
    <citation type="submission" date="2018-04" db="EMBL/GenBank/DDBJ databases">
        <authorList>
            <person name="Zhang X."/>
            <person name="Yuan J."/>
            <person name="Li F."/>
            <person name="Xiang J."/>
        </authorList>
    </citation>
    <scope>NUCLEOTIDE SEQUENCE [LARGE SCALE GENOMIC DNA]</scope>
    <source>
        <tissue evidence="7">Muscle</tissue>
    </source>
</reference>
<dbReference type="STRING" id="6689.A0A423TMG4"/>
<keyword evidence="1" id="KW-0677">Repeat</keyword>
<evidence type="ECO:0000313" key="7">
    <source>
        <dbReference type="EMBL" id="ROT77622.1"/>
    </source>
</evidence>
<keyword evidence="5" id="KW-0732">Signal</keyword>
<evidence type="ECO:0000259" key="6">
    <source>
        <dbReference type="PROSITE" id="PS01180"/>
    </source>
</evidence>
<dbReference type="InterPro" id="IPR035914">
    <property type="entry name" value="Sperma_CUB_dom_sf"/>
</dbReference>
<dbReference type="PANTHER" id="PTHR24251">
    <property type="entry name" value="OVOCHYMASE-RELATED"/>
    <property type="match status" value="1"/>
</dbReference>
<feature type="region of interest" description="Disordered" evidence="4">
    <location>
        <begin position="116"/>
        <end position="153"/>
    </location>
</feature>
<sequence length="162" mass="17259">MELLTTALLLASSLLATAEGAFTSCGGVRTNAEGIIKSPRYPKAYPHNSRCVFEVKASPDAVIKFTCKKFILQASLGCSKDYVKVNGLVYCEETAPRNVFSNGGLTVEFSSDAIGRKKGFTSPPTSPPNLPSPNTPTSPPNPPPPHLTFPSLNPHLPPTFLT</sequence>
<evidence type="ECO:0000256" key="1">
    <source>
        <dbReference type="ARBA" id="ARBA00022737"/>
    </source>
</evidence>
<protein>
    <submittedName>
        <fullName evidence="7">Cubilin</fullName>
    </submittedName>
</protein>
<reference evidence="7 8" key="2">
    <citation type="submission" date="2019-01" db="EMBL/GenBank/DDBJ databases">
        <title>The decoding of complex shrimp genome reveals the adaptation for benthos swimmer, frequently molting mechanism and breeding impact on genome.</title>
        <authorList>
            <person name="Sun Y."/>
            <person name="Gao Y."/>
            <person name="Yu Y."/>
        </authorList>
    </citation>
    <scope>NUCLEOTIDE SEQUENCE [LARGE SCALE GENOMIC DNA]</scope>
    <source>
        <tissue evidence="7">Muscle</tissue>
    </source>
</reference>
<dbReference type="Proteomes" id="UP000283509">
    <property type="component" value="Unassembled WGS sequence"/>
</dbReference>
<feature type="chain" id="PRO_5019182407" evidence="5">
    <location>
        <begin position="21"/>
        <end position="162"/>
    </location>
</feature>
<dbReference type="PROSITE" id="PS01180">
    <property type="entry name" value="CUB"/>
    <property type="match status" value="1"/>
</dbReference>
<evidence type="ECO:0000256" key="3">
    <source>
        <dbReference type="PROSITE-ProRule" id="PRU00059"/>
    </source>
</evidence>
<feature type="compositionally biased region" description="Pro residues" evidence="4">
    <location>
        <begin position="124"/>
        <end position="147"/>
    </location>
</feature>
<keyword evidence="8" id="KW-1185">Reference proteome</keyword>
<proteinExistence type="predicted"/>
<feature type="signal peptide" evidence="5">
    <location>
        <begin position="1"/>
        <end position="20"/>
    </location>
</feature>
<dbReference type="CDD" id="cd00041">
    <property type="entry name" value="CUB"/>
    <property type="match status" value="1"/>
</dbReference>
<evidence type="ECO:0000256" key="4">
    <source>
        <dbReference type="SAM" id="MobiDB-lite"/>
    </source>
</evidence>
<dbReference type="SMART" id="SM00042">
    <property type="entry name" value="CUB"/>
    <property type="match status" value="1"/>
</dbReference>
<comment type="caution">
    <text evidence="7">The sequence shown here is derived from an EMBL/GenBank/DDBJ whole genome shotgun (WGS) entry which is preliminary data.</text>
</comment>
<evidence type="ECO:0000256" key="2">
    <source>
        <dbReference type="ARBA" id="ARBA00023157"/>
    </source>
</evidence>
<organism evidence="7 8">
    <name type="scientific">Penaeus vannamei</name>
    <name type="common">Whiteleg shrimp</name>
    <name type="synonym">Litopenaeus vannamei</name>
    <dbReference type="NCBI Taxonomy" id="6689"/>
    <lineage>
        <taxon>Eukaryota</taxon>
        <taxon>Metazoa</taxon>
        <taxon>Ecdysozoa</taxon>
        <taxon>Arthropoda</taxon>
        <taxon>Crustacea</taxon>
        <taxon>Multicrustacea</taxon>
        <taxon>Malacostraca</taxon>
        <taxon>Eumalacostraca</taxon>
        <taxon>Eucarida</taxon>
        <taxon>Decapoda</taxon>
        <taxon>Dendrobranchiata</taxon>
        <taxon>Penaeoidea</taxon>
        <taxon>Penaeidae</taxon>
        <taxon>Penaeus</taxon>
    </lineage>
</organism>
<gene>
    <name evidence="7" type="ORF">C7M84_003732</name>
</gene>
<dbReference type="InterPro" id="IPR000859">
    <property type="entry name" value="CUB_dom"/>
</dbReference>
<dbReference type="EMBL" id="QCYY01001503">
    <property type="protein sequence ID" value="ROT77622.1"/>
    <property type="molecule type" value="Genomic_DNA"/>
</dbReference>